<dbReference type="Proteomes" id="UP000606786">
    <property type="component" value="Unassembled WGS sequence"/>
</dbReference>
<gene>
    <name evidence="1" type="ORF">CCAP1982_LOCUS6612</name>
</gene>
<organism evidence="1 2">
    <name type="scientific">Ceratitis capitata</name>
    <name type="common">Mediterranean fruit fly</name>
    <name type="synonym">Tephritis capitata</name>
    <dbReference type="NCBI Taxonomy" id="7213"/>
    <lineage>
        <taxon>Eukaryota</taxon>
        <taxon>Metazoa</taxon>
        <taxon>Ecdysozoa</taxon>
        <taxon>Arthropoda</taxon>
        <taxon>Hexapoda</taxon>
        <taxon>Insecta</taxon>
        <taxon>Pterygota</taxon>
        <taxon>Neoptera</taxon>
        <taxon>Endopterygota</taxon>
        <taxon>Diptera</taxon>
        <taxon>Brachycera</taxon>
        <taxon>Muscomorpha</taxon>
        <taxon>Tephritoidea</taxon>
        <taxon>Tephritidae</taxon>
        <taxon>Ceratitis</taxon>
        <taxon>Ceratitis</taxon>
    </lineage>
</organism>
<protein>
    <submittedName>
        <fullName evidence="1">(Mediterranean fruit fly) hypothetical protein</fullName>
    </submittedName>
</protein>
<comment type="caution">
    <text evidence="1">The sequence shown here is derived from an EMBL/GenBank/DDBJ whole genome shotgun (WGS) entry which is preliminary data.</text>
</comment>
<dbReference type="EMBL" id="CAJHJT010000012">
    <property type="protein sequence ID" value="CAD6997996.1"/>
    <property type="molecule type" value="Genomic_DNA"/>
</dbReference>
<proteinExistence type="predicted"/>
<keyword evidence="2" id="KW-1185">Reference proteome</keyword>
<accession>A0A811UJ82</accession>
<evidence type="ECO:0000313" key="2">
    <source>
        <dbReference type="Proteomes" id="UP000606786"/>
    </source>
</evidence>
<dbReference type="AlphaFoldDB" id="A0A811UJ82"/>
<reference evidence="1" key="1">
    <citation type="submission" date="2020-11" db="EMBL/GenBank/DDBJ databases">
        <authorList>
            <person name="Whitehead M."/>
        </authorList>
    </citation>
    <scope>NUCLEOTIDE SEQUENCE</scope>
    <source>
        <strain evidence="1">EGII</strain>
    </source>
</reference>
<evidence type="ECO:0000313" key="1">
    <source>
        <dbReference type="EMBL" id="CAD6997996.1"/>
    </source>
</evidence>
<sequence>MLIYKHEESLFLYIIHICLPARILHIDTRLRRRSGSLIFCEEKNSTVLQATFTSLDDYSGGDFDPFLDISLNESVECNNMKNIFQAELQDIAFLLLPQFCKGISKLEYFMKVSDYLNRKNLCTI</sequence>
<name>A0A811UJ82_CERCA</name>